<dbReference type="EMBL" id="BFEA01000292">
    <property type="protein sequence ID" value="GBG78359.1"/>
    <property type="molecule type" value="Genomic_DNA"/>
</dbReference>
<comment type="caution">
    <text evidence="1">The sequence shown here is derived from an EMBL/GenBank/DDBJ whole genome shotgun (WGS) entry which is preliminary data.</text>
</comment>
<dbReference type="Proteomes" id="UP000265515">
    <property type="component" value="Unassembled WGS sequence"/>
</dbReference>
<reference evidence="1 2" key="1">
    <citation type="journal article" date="2018" name="Cell">
        <title>The Chara Genome: Secondary Complexity and Implications for Plant Terrestrialization.</title>
        <authorList>
            <person name="Nishiyama T."/>
            <person name="Sakayama H."/>
            <person name="Vries J.D."/>
            <person name="Buschmann H."/>
            <person name="Saint-Marcoux D."/>
            <person name="Ullrich K.K."/>
            <person name="Haas F.B."/>
            <person name="Vanderstraeten L."/>
            <person name="Becker D."/>
            <person name="Lang D."/>
            <person name="Vosolsobe S."/>
            <person name="Rombauts S."/>
            <person name="Wilhelmsson P.K.I."/>
            <person name="Janitza P."/>
            <person name="Kern R."/>
            <person name="Heyl A."/>
            <person name="Rumpler F."/>
            <person name="Villalobos L.I.A.C."/>
            <person name="Clay J.M."/>
            <person name="Skokan R."/>
            <person name="Toyoda A."/>
            <person name="Suzuki Y."/>
            <person name="Kagoshima H."/>
            <person name="Schijlen E."/>
            <person name="Tajeshwar N."/>
            <person name="Catarino B."/>
            <person name="Hetherington A.J."/>
            <person name="Saltykova A."/>
            <person name="Bonnot C."/>
            <person name="Breuninger H."/>
            <person name="Symeonidi A."/>
            <person name="Radhakrishnan G.V."/>
            <person name="Van Nieuwerburgh F."/>
            <person name="Deforce D."/>
            <person name="Chang C."/>
            <person name="Karol K.G."/>
            <person name="Hedrich R."/>
            <person name="Ulvskov P."/>
            <person name="Glockner G."/>
            <person name="Delwiche C.F."/>
            <person name="Petrasek J."/>
            <person name="Van de Peer Y."/>
            <person name="Friml J."/>
            <person name="Beilby M."/>
            <person name="Dolan L."/>
            <person name="Kohara Y."/>
            <person name="Sugano S."/>
            <person name="Fujiyama A."/>
            <person name="Delaux P.-M."/>
            <person name="Quint M."/>
            <person name="TheiBen G."/>
            <person name="Hagemann M."/>
            <person name="Harholt J."/>
            <person name="Dunand C."/>
            <person name="Zachgo S."/>
            <person name="Langdale J."/>
            <person name="Maumus F."/>
            <person name="Straeten D.V.D."/>
            <person name="Gould S.B."/>
            <person name="Rensing S.A."/>
        </authorList>
    </citation>
    <scope>NUCLEOTIDE SEQUENCE [LARGE SCALE GENOMIC DNA]</scope>
    <source>
        <strain evidence="1 2">S276</strain>
    </source>
</reference>
<dbReference type="Gramene" id="GBG78359">
    <property type="protein sequence ID" value="GBG78359"/>
    <property type="gene ID" value="CBR_g26388"/>
</dbReference>
<sequence>MHVVRHLRCRAVPWASVSQCVHDLAGGFMRDRYVADVQPLWGRGRCVGVLLHNSISSIRRTLSLHVPSLAAVEVGSVVRVVRSNITSVVGRRFVPEGNDITHAVQRCGGIGRIVEGGLTDRDVAVAGTVYARPYVAHPPRSTAAQDGVLGGGSLAAGSRSFSRRRHILQSANSVLTRLRKPPLTMGAYPNYIPEWASYGVQFDYLAGVADSDVAARMDWIGTGPFDGDPKEDEGDNEEGS</sequence>
<evidence type="ECO:0000313" key="2">
    <source>
        <dbReference type="Proteomes" id="UP000265515"/>
    </source>
</evidence>
<name>A0A388L7S4_CHABU</name>
<evidence type="ECO:0000313" key="1">
    <source>
        <dbReference type="EMBL" id="GBG78359.1"/>
    </source>
</evidence>
<gene>
    <name evidence="1" type="ORF">CBR_g26388</name>
</gene>
<protein>
    <submittedName>
        <fullName evidence="1">Uncharacterized protein</fullName>
    </submittedName>
</protein>
<proteinExistence type="predicted"/>
<organism evidence="1 2">
    <name type="scientific">Chara braunii</name>
    <name type="common">Braun's stonewort</name>
    <dbReference type="NCBI Taxonomy" id="69332"/>
    <lineage>
        <taxon>Eukaryota</taxon>
        <taxon>Viridiplantae</taxon>
        <taxon>Streptophyta</taxon>
        <taxon>Charophyceae</taxon>
        <taxon>Charales</taxon>
        <taxon>Characeae</taxon>
        <taxon>Chara</taxon>
    </lineage>
</organism>
<dbReference type="AlphaFoldDB" id="A0A388L7S4"/>
<accession>A0A388L7S4</accession>
<keyword evidence="2" id="KW-1185">Reference proteome</keyword>